<proteinExistence type="predicted"/>
<dbReference type="Proteomes" id="UP000739538">
    <property type="component" value="Unassembled WGS sequence"/>
</dbReference>
<reference evidence="1" key="2">
    <citation type="journal article" date="2021" name="Microbiome">
        <title>Successional dynamics and alternative stable states in a saline activated sludge microbial community over 9 years.</title>
        <authorList>
            <person name="Wang Y."/>
            <person name="Ye J."/>
            <person name="Ju F."/>
            <person name="Liu L."/>
            <person name="Boyd J.A."/>
            <person name="Deng Y."/>
            <person name="Parks D.H."/>
            <person name="Jiang X."/>
            <person name="Yin X."/>
            <person name="Woodcroft B.J."/>
            <person name="Tyson G.W."/>
            <person name="Hugenholtz P."/>
            <person name="Polz M.F."/>
            <person name="Zhang T."/>
        </authorList>
    </citation>
    <scope>NUCLEOTIDE SEQUENCE</scope>
    <source>
        <strain evidence="1">HKST-UBA02</strain>
    </source>
</reference>
<accession>A0A956SFB1</accession>
<reference evidence="1" key="1">
    <citation type="submission" date="2020-04" db="EMBL/GenBank/DDBJ databases">
        <authorList>
            <person name="Zhang T."/>
        </authorList>
    </citation>
    <scope>NUCLEOTIDE SEQUENCE</scope>
    <source>
        <strain evidence="1">HKST-UBA02</strain>
    </source>
</reference>
<dbReference type="AlphaFoldDB" id="A0A956SFB1"/>
<evidence type="ECO:0000313" key="2">
    <source>
        <dbReference type="Proteomes" id="UP000739538"/>
    </source>
</evidence>
<sequence length="52" mass="5095">MEGSNPSAPNGLTEVSSRRIRGLAGVTSGPGAVAVSKLRADDVPEVSVSAGS</sequence>
<dbReference type="EMBL" id="JAGQHS010000089">
    <property type="protein sequence ID" value="MCA9757234.1"/>
    <property type="molecule type" value="Genomic_DNA"/>
</dbReference>
<gene>
    <name evidence="1" type="ORF">KDA27_15620</name>
</gene>
<comment type="caution">
    <text evidence="1">The sequence shown here is derived from an EMBL/GenBank/DDBJ whole genome shotgun (WGS) entry which is preliminary data.</text>
</comment>
<name>A0A956SFB1_UNCEI</name>
<organism evidence="1 2">
    <name type="scientific">Eiseniibacteriota bacterium</name>
    <dbReference type="NCBI Taxonomy" id="2212470"/>
    <lineage>
        <taxon>Bacteria</taxon>
        <taxon>Candidatus Eiseniibacteriota</taxon>
    </lineage>
</organism>
<protein>
    <submittedName>
        <fullName evidence="1">Uncharacterized protein</fullName>
    </submittedName>
</protein>
<evidence type="ECO:0000313" key="1">
    <source>
        <dbReference type="EMBL" id="MCA9757234.1"/>
    </source>
</evidence>